<keyword evidence="1" id="KW-0282">Flagellum</keyword>
<keyword evidence="1" id="KW-0966">Cell projection</keyword>
<accession>A0AC61RS84</accession>
<keyword evidence="1" id="KW-0969">Cilium</keyword>
<evidence type="ECO:0000313" key="2">
    <source>
        <dbReference type="Proteomes" id="UP000304953"/>
    </source>
</evidence>
<proteinExistence type="predicted"/>
<comment type="caution">
    <text evidence="1">The sequence shown here is derived from an EMBL/GenBank/DDBJ whole genome shotgun (WGS) entry which is preliminary data.</text>
</comment>
<organism evidence="1 2">
    <name type="scientific">Petralouisia muris</name>
    <dbReference type="NCBI Taxonomy" id="3032872"/>
    <lineage>
        <taxon>Bacteria</taxon>
        <taxon>Bacillati</taxon>
        <taxon>Bacillota</taxon>
        <taxon>Clostridia</taxon>
        <taxon>Lachnospirales</taxon>
        <taxon>Lachnospiraceae</taxon>
        <taxon>Petralouisia</taxon>
    </lineage>
</organism>
<sequence length="270" mass="29643">MSISSIGSSRNLYQNRSLYAKQNQNLHKNFQQLSSGKRINKAADDAAGLAIAAKMLTQSNGYDVGRRNAATSQDMVNVAEGGLSKISDSLQRMRELSIQASNTAIYGDDDREAIQQEIDQLKDYISDAAKNTQFNNMNVLDGSMKSSHVASGPDGSGMNISMPNAVLDSLGLSDYDVTGDFDISAIDSALEKVSSARSSLGATYNRLDHTMNYNSYASYNVTASRSRLEDLDYAGAVSDMKKNSLLQEYRVMMQRKQMEQYGSVNRLLNF</sequence>
<gene>
    <name evidence="1" type="ORF">E5329_19860</name>
</gene>
<name>A0AC61RS84_9FIRM</name>
<keyword evidence="2" id="KW-1185">Reference proteome</keyword>
<dbReference type="Proteomes" id="UP000304953">
    <property type="component" value="Unassembled WGS sequence"/>
</dbReference>
<evidence type="ECO:0000313" key="1">
    <source>
        <dbReference type="EMBL" id="TGY91923.1"/>
    </source>
</evidence>
<reference evidence="1" key="1">
    <citation type="submission" date="2019-04" db="EMBL/GenBank/DDBJ databases">
        <title>Microbes associate with the intestines of laboratory mice.</title>
        <authorList>
            <person name="Navarre W."/>
            <person name="Wong E."/>
            <person name="Huang K."/>
            <person name="Tropini C."/>
            <person name="Ng K."/>
            <person name="Yu B."/>
        </authorList>
    </citation>
    <scope>NUCLEOTIDE SEQUENCE</scope>
    <source>
        <strain evidence="1">NM01_1-7b</strain>
    </source>
</reference>
<dbReference type="EMBL" id="SRYA01000050">
    <property type="protein sequence ID" value="TGY91923.1"/>
    <property type="molecule type" value="Genomic_DNA"/>
</dbReference>
<protein>
    <submittedName>
        <fullName evidence="1">Flagellin</fullName>
    </submittedName>
</protein>